<accession>A0ACC0XST6</accession>
<keyword evidence="2" id="KW-1185">Reference proteome</keyword>
<proteinExistence type="predicted"/>
<evidence type="ECO:0000313" key="1">
    <source>
        <dbReference type="EMBL" id="KAJ0024521.1"/>
    </source>
</evidence>
<gene>
    <name evidence="1" type="ORF">Pint_08792</name>
</gene>
<dbReference type="EMBL" id="CM047745">
    <property type="protein sequence ID" value="KAJ0024521.1"/>
    <property type="molecule type" value="Genomic_DNA"/>
</dbReference>
<organism evidence="1 2">
    <name type="scientific">Pistacia integerrima</name>
    <dbReference type="NCBI Taxonomy" id="434235"/>
    <lineage>
        <taxon>Eukaryota</taxon>
        <taxon>Viridiplantae</taxon>
        <taxon>Streptophyta</taxon>
        <taxon>Embryophyta</taxon>
        <taxon>Tracheophyta</taxon>
        <taxon>Spermatophyta</taxon>
        <taxon>Magnoliopsida</taxon>
        <taxon>eudicotyledons</taxon>
        <taxon>Gunneridae</taxon>
        <taxon>Pentapetalae</taxon>
        <taxon>rosids</taxon>
        <taxon>malvids</taxon>
        <taxon>Sapindales</taxon>
        <taxon>Anacardiaceae</taxon>
        <taxon>Pistacia</taxon>
    </lineage>
</organism>
<protein>
    <submittedName>
        <fullName evidence="1">Uncharacterized protein</fullName>
    </submittedName>
</protein>
<reference evidence="2" key="1">
    <citation type="journal article" date="2023" name="G3 (Bethesda)">
        <title>Genome assembly and association tests identify interacting loci associated with vigor, precocity, and sex in interspecific pistachio rootstocks.</title>
        <authorList>
            <person name="Palmer W."/>
            <person name="Jacygrad E."/>
            <person name="Sagayaradj S."/>
            <person name="Cavanaugh K."/>
            <person name="Han R."/>
            <person name="Bertier L."/>
            <person name="Beede B."/>
            <person name="Kafkas S."/>
            <person name="Golino D."/>
            <person name="Preece J."/>
            <person name="Michelmore R."/>
        </authorList>
    </citation>
    <scope>NUCLEOTIDE SEQUENCE [LARGE SCALE GENOMIC DNA]</scope>
</reference>
<comment type="caution">
    <text evidence="1">The sequence shown here is derived from an EMBL/GenBank/DDBJ whole genome shotgun (WGS) entry which is preliminary data.</text>
</comment>
<evidence type="ECO:0000313" key="2">
    <source>
        <dbReference type="Proteomes" id="UP001163603"/>
    </source>
</evidence>
<dbReference type="Proteomes" id="UP001163603">
    <property type="component" value="Chromosome 10"/>
</dbReference>
<name>A0ACC0XST6_9ROSI</name>
<sequence length="71" mass="8156">MRLFLEEIDKKSAEKCALLLEEIDKKSAEKMQRPVPVTEAEVIREVLKKHDVNNVGALCRKELARPSSKHQ</sequence>